<evidence type="ECO:0000313" key="1">
    <source>
        <dbReference type="EMBL" id="MBW80681.1"/>
    </source>
</evidence>
<protein>
    <submittedName>
        <fullName evidence="1">Uncharacterized protein</fullName>
    </submittedName>
</protein>
<reference evidence="1" key="1">
    <citation type="submission" date="2018-02" db="EMBL/GenBank/DDBJ databases">
        <title>Rhizophora mucronata_Transcriptome.</title>
        <authorList>
            <person name="Meera S.P."/>
            <person name="Sreeshan A."/>
            <person name="Augustine A."/>
        </authorList>
    </citation>
    <scope>NUCLEOTIDE SEQUENCE</scope>
    <source>
        <tissue evidence="1">Leaf</tissue>
    </source>
</reference>
<accession>A0A2P2IHK5</accession>
<proteinExistence type="predicted"/>
<sequence>MITWGIKVSKIYVHIMYFMVRIMVHPQC</sequence>
<dbReference type="AlphaFoldDB" id="A0A2P2IHK5"/>
<organism evidence="1">
    <name type="scientific">Rhizophora mucronata</name>
    <name type="common">Asiatic mangrove</name>
    <dbReference type="NCBI Taxonomy" id="61149"/>
    <lineage>
        <taxon>Eukaryota</taxon>
        <taxon>Viridiplantae</taxon>
        <taxon>Streptophyta</taxon>
        <taxon>Embryophyta</taxon>
        <taxon>Tracheophyta</taxon>
        <taxon>Spermatophyta</taxon>
        <taxon>Magnoliopsida</taxon>
        <taxon>eudicotyledons</taxon>
        <taxon>Gunneridae</taxon>
        <taxon>Pentapetalae</taxon>
        <taxon>rosids</taxon>
        <taxon>fabids</taxon>
        <taxon>Malpighiales</taxon>
        <taxon>Rhizophoraceae</taxon>
        <taxon>Rhizophora</taxon>
    </lineage>
</organism>
<dbReference type="EMBL" id="GGEC01000198">
    <property type="protein sequence ID" value="MBW80681.1"/>
    <property type="molecule type" value="Transcribed_RNA"/>
</dbReference>
<name>A0A2P2IHK5_RHIMU</name>